<accession>A0A1R1AUB4</accession>
<dbReference type="InterPro" id="IPR049237">
    <property type="entry name" value="DUF2264_C"/>
</dbReference>
<dbReference type="InterPro" id="IPR016624">
    <property type="entry name" value="UCP014753"/>
</dbReference>
<name>A0A1R1AUB4_PAELA</name>
<dbReference type="PANTHER" id="PTHR35339:SF4">
    <property type="entry name" value="LINALOOL DEHYDRATASE_ISOMERASE DOMAIN-CONTAINING PROTEIN"/>
    <property type="match status" value="1"/>
</dbReference>
<dbReference type="Pfam" id="PF10022">
    <property type="entry name" value="DUF2264"/>
    <property type="match status" value="1"/>
</dbReference>
<evidence type="ECO:0008006" key="5">
    <source>
        <dbReference type="Google" id="ProtNLM"/>
    </source>
</evidence>
<dbReference type="InterPro" id="IPR049349">
    <property type="entry name" value="DUF2264_N"/>
</dbReference>
<dbReference type="PIRSF" id="PIRSF014753">
    <property type="entry name" value="UCP014753"/>
    <property type="match status" value="1"/>
</dbReference>
<reference evidence="3 4" key="1">
    <citation type="submission" date="2016-11" db="EMBL/GenBank/DDBJ databases">
        <title>Paenibacillus species isolates.</title>
        <authorList>
            <person name="Beno S.M."/>
        </authorList>
    </citation>
    <scope>NUCLEOTIDE SEQUENCE [LARGE SCALE GENOMIC DNA]</scope>
    <source>
        <strain evidence="3 4">FSL F4-0100</strain>
    </source>
</reference>
<evidence type="ECO:0000259" key="2">
    <source>
        <dbReference type="Pfam" id="PF20938"/>
    </source>
</evidence>
<dbReference type="PANTHER" id="PTHR35339">
    <property type="entry name" value="LINALOOL DEHYDRATASE_ISOMERASE DOMAIN-CONTAINING PROTEIN"/>
    <property type="match status" value="1"/>
</dbReference>
<feature type="domain" description="DUF2264" evidence="1">
    <location>
        <begin position="24"/>
        <end position="365"/>
    </location>
</feature>
<protein>
    <recommendedName>
        <fullName evidence="5">DUF2264 domain-containing protein</fullName>
    </recommendedName>
</protein>
<evidence type="ECO:0000313" key="4">
    <source>
        <dbReference type="Proteomes" id="UP000187074"/>
    </source>
</evidence>
<evidence type="ECO:0000313" key="3">
    <source>
        <dbReference type="EMBL" id="OME89166.1"/>
    </source>
</evidence>
<dbReference type="AlphaFoldDB" id="A0A1R1AUB4"/>
<evidence type="ECO:0000259" key="1">
    <source>
        <dbReference type="Pfam" id="PF10022"/>
    </source>
</evidence>
<dbReference type="OrthoDB" id="9813465at2"/>
<dbReference type="EMBL" id="MRTF01000011">
    <property type="protein sequence ID" value="OME89166.1"/>
    <property type="molecule type" value="Genomic_DNA"/>
</dbReference>
<feature type="domain" description="DUF2264" evidence="2">
    <location>
        <begin position="375"/>
        <end position="586"/>
    </location>
</feature>
<organism evidence="3 4">
    <name type="scientific">Paenibacillus lautus</name>
    <name type="common">Bacillus lautus</name>
    <dbReference type="NCBI Taxonomy" id="1401"/>
    <lineage>
        <taxon>Bacteria</taxon>
        <taxon>Bacillati</taxon>
        <taxon>Bacillota</taxon>
        <taxon>Bacilli</taxon>
        <taxon>Bacillales</taxon>
        <taxon>Paenibacillaceae</taxon>
        <taxon>Paenibacillus</taxon>
    </lineage>
</organism>
<dbReference type="Proteomes" id="UP000187074">
    <property type="component" value="Unassembled WGS sequence"/>
</dbReference>
<sequence length="628" mass="70190">MSIQVTGNPEGGLLHPVARNPLRTREDVQEALTQLLGPLNKCYTEGRARLILDRSGADAYVDIAEMEGFSRVLWGLVPAVAGGSHGDLWELCLHGIRSGTDPEHAEYWGKVNDYDQRLVEMAVFGLAFSLIPERIWQPLSDAEKSNLYQWLDQINHHPCHDCNWLFFHVLVNVGFLKVGLPYDAGQLERNLQRIEEFYLDAGWYSDGIGGHSDYYVPYAFHFYGLIYAQLMEDQDPERAGRFRERAALFAQDFVHWFAPDGAAVPYGRSLTYRFAQSAFWSAAAYTGLEGFSPGQLKGLVLRNLRWWFQQPIFDRDGVLTVGYAYPNRIMSENYNAAGSVYWSLKTFLILALPDSHPFWTAEEQELAETGRISVQEHAHLVICREAQTGHVAAFNTGHPSTNEHTHTSAKYEKFVYSTAFAFSVPRAEWGLAQGAFDSMLALSEGDRLFRVKRLCEETRIQEHVLYAQWKPWRDVEVRTWLAAGLPWHIRIHRISTGRSLDAAEGGFALGLGFLHSSRAGDGAASASGTFGTSAIYGMLGYDTAELIYPHANTNLLRPCTVIPTLRAALEPGTHWLISAVHGTPSAPGTPAIEEPSMEDVKEGLGVEILQRQISITTQTGKVIVIPMD</sequence>
<dbReference type="RefSeq" id="WP_076325581.1">
    <property type="nucleotide sequence ID" value="NZ_MRTF01000011.1"/>
</dbReference>
<comment type="caution">
    <text evidence="3">The sequence shown here is derived from an EMBL/GenBank/DDBJ whole genome shotgun (WGS) entry which is preliminary data.</text>
</comment>
<proteinExistence type="predicted"/>
<dbReference type="STRING" id="1401.BK123_27750"/>
<gene>
    <name evidence="3" type="ORF">BK123_27750</name>
</gene>
<dbReference type="Pfam" id="PF20938">
    <property type="entry name" value="DUF2264_C"/>
    <property type="match status" value="1"/>
</dbReference>